<keyword evidence="4" id="KW-1185">Reference proteome</keyword>
<sequence length="147" mass="16591">MKKTDIFVVGLMYAICLFFAVMTIKLPPNAQVYPFAIIVLLFLLNSLYVVQMFIAAKKVGVVKGLEEFKGFLPKQFFPIFAMTVAYIVLMSIIGFYISSVIYMVAVLLFLKVKKWQIALTTVVIMLLVYGAFTEFLGVRLPSGIFFS</sequence>
<keyword evidence="1" id="KW-0472">Membrane</keyword>
<comment type="caution">
    <text evidence="3">The sequence shown here is derived from an EMBL/GenBank/DDBJ whole genome shotgun (WGS) entry which is preliminary data.</text>
</comment>
<evidence type="ECO:0000313" key="3">
    <source>
        <dbReference type="EMBL" id="RDY22194.1"/>
    </source>
</evidence>
<organism evidence="3 4">
    <name type="scientific">Criibacterium bergeronii</name>
    <dbReference type="NCBI Taxonomy" id="1871336"/>
    <lineage>
        <taxon>Bacteria</taxon>
        <taxon>Bacillati</taxon>
        <taxon>Bacillota</taxon>
        <taxon>Clostridia</taxon>
        <taxon>Peptostreptococcales</taxon>
        <taxon>Filifactoraceae</taxon>
        <taxon>Criibacterium</taxon>
    </lineage>
</organism>
<keyword evidence="1" id="KW-0812">Transmembrane</keyword>
<reference evidence="3 4" key="1">
    <citation type="journal article" date="2016" name="Genome Announc.">
        <title>Draft Genome Sequence of Criibacterium bergeronii gen. nov., sp. nov., Strain CCRI-22567T, Isolated from a Vaginal Sample from a Woman with Bacterial Vaginosis.</title>
        <authorList>
            <person name="Maheux A.F."/>
            <person name="Berube E."/>
            <person name="Boudreau D.K."/>
            <person name="Raymond F."/>
            <person name="Corbeil J."/>
            <person name="Roy P.H."/>
            <person name="Boissinot M."/>
            <person name="Omar R.F."/>
        </authorList>
    </citation>
    <scope>NUCLEOTIDE SEQUENCE [LARGE SCALE GENOMIC DNA]</scope>
    <source>
        <strain evidence="3 4">CCRI-22567</strain>
    </source>
</reference>
<evidence type="ECO:0000259" key="2">
    <source>
        <dbReference type="Pfam" id="PF07331"/>
    </source>
</evidence>
<proteinExistence type="predicted"/>
<feature type="transmembrane region" description="Helical" evidence="1">
    <location>
        <begin position="115"/>
        <end position="138"/>
    </location>
</feature>
<dbReference type="STRING" id="1871336.BBG48_00595"/>
<dbReference type="InterPro" id="IPR009936">
    <property type="entry name" value="DUF1468"/>
</dbReference>
<keyword evidence="1" id="KW-1133">Transmembrane helix</keyword>
<evidence type="ECO:0000313" key="4">
    <source>
        <dbReference type="Proteomes" id="UP000093352"/>
    </source>
</evidence>
<dbReference type="Proteomes" id="UP000093352">
    <property type="component" value="Unassembled WGS sequence"/>
</dbReference>
<gene>
    <name evidence="3" type="ORF">BBG48_000300</name>
</gene>
<feature type="transmembrane region" description="Helical" evidence="1">
    <location>
        <begin position="32"/>
        <end position="55"/>
    </location>
</feature>
<name>A0A371INX2_9FIRM</name>
<evidence type="ECO:0000256" key="1">
    <source>
        <dbReference type="SAM" id="Phobius"/>
    </source>
</evidence>
<dbReference type="RefSeq" id="WP_068911517.1">
    <property type="nucleotide sequence ID" value="NZ_MBEW02000001.1"/>
</dbReference>
<feature type="transmembrane region" description="Helical" evidence="1">
    <location>
        <begin position="7"/>
        <end position="26"/>
    </location>
</feature>
<dbReference type="EMBL" id="MBEW02000001">
    <property type="protein sequence ID" value="RDY22194.1"/>
    <property type="molecule type" value="Genomic_DNA"/>
</dbReference>
<dbReference type="AlphaFoldDB" id="A0A371INX2"/>
<feature type="domain" description="DUF1468" evidence="2">
    <location>
        <begin position="11"/>
        <end position="141"/>
    </location>
</feature>
<accession>A0A371INX2</accession>
<protein>
    <submittedName>
        <fullName evidence="3">Tripartite tricarboxylate transporter TctB family protein</fullName>
    </submittedName>
</protein>
<feature type="transmembrane region" description="Helical" evidence="1">
    <location>
        <begin position="76"/>
        <end position="109"/>
    </location>
</feature>
<dbReference type="Pfam" id="PF07331">
    <property type="entry name" value="TctB"/>
    <property type="match status" value="1"/>
</dbReference>